<keyword evidence="2" id="KW-0472">Membrane</keyword>
<dbReference type="PANTHER" id="PTHR38694">
    <property type="entry name" value="CONSERVED EXPRESSED PROTEIN"/>
    <property type="match status" value="1"/>
</dbReference>
<feature type="transmembrane region" description="Helical" evidence="2">
    <location>
        <begin position="154"/>
        <end position="174"/>
    </location>
</feature>
<organism evidence="3 4">
    <name type="scientific">Lentinus tigrinus ALCF2SS1-6</name>
    <dbReference type="NCBI Taxonomy" id="1328759"/>
    <lineage>
        <taxon>Eukaryota</taxon>
        <taxon>Fungi</taxon>
        <taxon>Dikarya</taxon>
        <taxon>Basidiomycota</taxon>
        <taxon>Agaricomycotina</taxon>
        <taxon>Agaricomycetes</taxon>
        <taxon>Polyporales</taxon>
        <taxon>Polyporaceae</taxon>
        <taxon>Lentinus</taxon>
    </lineage>
</organism>
<evidence type="ECO:0000256" key="2">
    <source>
        <dbReference type="SAM" id="Phobius"/>
    </source>
</evidence>
<dbReference type="STRING" id="1328759.A0A5C2RTC2"/>
<protein>
    <submittedName>
        <fullName evidence="3">Uncharacterized protein</fullName>
    </submittedName>
</protein>
<accession>A0A5C2RTC2</accession>
<name>A0A5C2RTC2_9APHY</name>
<feature type="compositionally biased region" description="Basic and acidic residues" evidence="1">
    <location>
        <begin position="600"/>
        <end position="611"/>
    </location>
</feature>
<keyword evidence="2" id="KW-0812">Transmembrane</keyword>
<feature type="region of interest" description="Disordered" evidence="1">
    <location>
        <begin position="496"/>
        <end position="552"/>
    </location>
</feature>
<evidence type="ECO:0000256" key="1">
    <source>
        <dbReference type="SAM" id="MobiDB-lite"/>
    </source>
</evidence>
<feature type="compositionally biased region" description="Low complexity" evidence="1">
    <location>
        <begin position="459"/>
        <end position="481"/>
    </location>
</feature>
<feature type="region of interest" description="Disordered" evidence="1">
    <location>
        <begin position="243"/>
        <end position="289"/>
    </location>
</feature>
<feature type="compositionally biased region" description="Basic and acidic residues" evidence="1">
    <location>
        <begin position="19"/>
        <end position="30"/>
    </location>
</feature>
<dbReference type="AlphaFoldDB" id="A0A5C2RTC2"/>
<dbReference type="OrthoDB" id="1708389at2759"/>
<feature type="compositionally biased region" description="Basic and acidic residues" evidence="1">
    <location>
        <begin position="622"/>
        <end position="634"/>
    </location>
</feature>
<dbReference type="PANTHER" id="PTHR38694:SF1">
    <property type="entry name" value="PEROXIN DOMAIN-CONTAINING PROTEIN"/>
    <property type="match status" value="1"/>
</dbReference>
<evidence type="ECO:0000313" key="3">
    <source>
        <dbReference type="EMBL" id="RPD54461.1"/>
    </source>
</evidence>
<evidence type="ECO:0000313" key="4">
    <source>
        <dbReference type="Proteomes" id="UP000313359"/>
    </source>
</evidence>
<keyword evidence="2" id="KW-1133">Transmembrane helix</keyword>
<dbReference type="Proteomes" id="UP000313359">
    <property type="component" value="Unassembled WGS sequence"/>
</dbReference>
<feature type="region of interest" description="Disordered" evidence="1">
    <location>
        <begin position="588"/>
        <end position="638"/>
    </location>
</feature>
<keyword evidence="4" id="KW-1185">Reference proteome</keyword>
<reference evidence="3" key="1">
    <citation type="journal article" date="2018" name="Genome Biol. Evol.">
        <title>Genomics and development of Lentinus tigrinus, a white-rot wood-decaying mushroom with dimorphic fruiting bodies.</title>
        <authorList>
            <person name="Wu B."/>
            <person name="Xu Z."/>
            <person name="Knudson A."/>
            <person name="Carlson A."/>
            <person name="Chen N."/>
            <person name="Kovaka S."/>
            <person name="LaButti K."/>
            <person name="Lipzen A."/>
            <person name="Pennachio C."/>
            <person name="Riley R."/>
            <person name="Schakwitz W."/>
            <person name="Umezawa K."/>
            <person name="Ohm R.A."/>
            <person name="Grigoriev I.V."/>
            <person name="Nagy L.G."/>
            <person name="Gibbons J."/>
            <person name="Hibbett D."/>
        </authorList>
    </citation>
    <scope>NUCLEOTIDE SEQUENCE [LARGE SCALE GENOMIC DNA]</scope>
    <source>
        <strain evidence="3">ALCF2SS1-6</strain>
    </source>
</reference>
<feature type="region of interest" description="Disordered" evidence="1">
    <location>
        <begin position="450"/>
        <end position="481"/>
    </location>
</feature>
<feature type="compositionally biased region" description="Basic and acidic residues" evidence="1">
    <location>
        <begin position="256"/>
        <end position="265"/>
    </location>
</feature>
<gene>
    <name evidence="3" type="ORF">L227DRAFT_511579</name>
</gene>
<dbReference type="InterPro" id="IPR021709">
    <property type="entry name" value="DUF3292"/>
</dbReference>
<dbReference type="Pfam" id="PF11696">
    <property type="entry name" value="DUF3292"/>
    <property type="match status" value="1"/>
</dbReference>
<feature type="compositionally biased region" description="Acidic residues" evidence="1">
    <location>
        <begin position="511"/>
        <end position="538"/>
    </location>
</feature>
<feature type="region of interest" description="Disordered" evidence="1">
    <location>
        <begin position="202"/>
        <end position="224"/>
    </location>
</feature>
<sequence length="765" mass="82411">MKPLPAAPERDAAPNSEDIDPKDLVAHEHAFPPSAAKTASQLDDPAVKDLGWRADTVRAPELIKGMTNDDVFMLIRRFNKQIQHVREIPPPPPGFLDLEISEDEEFSPDKLRANLERLYMTVIVGMAAFGKHIARLRSWNEPRRTAGFCAAYFIAWYISLLPALLISTLLVLIFHPPARRALFPPAPLAAVSASSGNLQVPRAGTLGSHDSLSGAPEAHQGEAVEQEASQFVASFAAIGAGTVMGQGGSPKRKHGEARADKKDDAAGEMETEVDKGSQASDDSFGGAIPDPSDFALQAKNVKDTANSDGVEDPAAKVAKKSVEGAMWEKMRPVMRILADIADTWERFGNALEPVAPFPKYTARLRLASVLVPMLFASFFVTAEKAVEGTTFLIGVIFFSGPVTSKFVHTINRRFPRWRKLLELRRSLLRGVPTNAQLTITLLRLAEEAKAPLPPPPASQPHHTAAAVDAANPAAAHPPQAADALKQHDFVFNTENYDVEGVNPDHPAAYTDSEEGTYVDGEGTDSESIEGEEPEEAKEDGEGKKKKRRGSKLVTFMRKTTRAGVGGLLGVDQLKAKIGNEHAKRRLGAIAPPGDANAAKANEKSAAEKVQDQEVPDEEDEVAREKADAALRREGPTSFSGRVNGKKGRLLLVTSAASPCLAWAAEKPLRAALAAPSKVPGKGGKEEDGIDAEWTVGVGDIVALRKMGGFGWKGRLIVGWATGRDVVDGLEVVDRFGNRKVVTAVKGRDELFNRLIAMGGKCWECL</sequence>
<proteinExistence type="predicted"/>
<dbReference type="EMBL" id="ML122305">
    <property type="protein sequence ID" value="RPD54461.1"/>
    <property type="molecule type" value="Genomic_DNA"/>
</dbReference>
<feature type="region of interest" description="Disordered" evidence="1">
    <location>
        <begin position="1"/>
        <end position="42"/>
    </location>
</feature>